<dbReference type="InterPro" id="IPR018079">
    <property type="entry name" value="Ribosomal_uS4_CS"/>
</dbReference>
<evidence type="ECO:0000256" key="9">
    <source>
        <dbReference type="SAM" id="Coils"/>
    </source>
</evidence>
<accession>A0A6H1XDW0</accession>
<dbReference type="NCBIfam" id="NF003717">
    <property type="entry name" value="PRK05327.1"/>
    <property type="match status" value="1"/>
</dbReference>
<dbReference type="Pfam" id="PF00163">
    <property type="entry name" value="Ribosomal_S4"/>
    <property type="match status" value="1"/>
</dbReference>
<name>A0A6H1XDW0_9CHLO</name>
<dbReference type="GO" id="GO:0009507">
    <property type="term" value="C:chloroplast"/>
    <property type="evidence" value="ECO:0007669"/>
    <property type="project" value="UniProtKB-SubCell"/>
</dbReference>
<feature type="region of interest" description="Disordered" evidence="10">
    <location>
        <begin position="22"/>
        <end position="55"/>
    </location>
</feature>
<dbReference type="InterPro" id="IPR001912">
    <property type="entry name" value="Ribosomal_uS4_N"/>
</dbReference>
<proteinExistence type="inferred from homology"/>
<dbReference type="FunFam" id="3.10.290.10:FF:000001">
    <property type="entry name" value="30S ribosomal protein S4"/>
    <property type="match status" value="1"/>
</dbReference>
<feature type="domain" description="Small ribosomal subunit protein uS4 N-terminal" evidence="12">
    <location>
        <begin position="3"/>
        <end position="110"/>
    </location>
</feature>
<dbReference type="InterPro" id="IPR022801">
    <property type="entry name" value="Ribosomal_uS4"/>
</dbReference>
<dbReference type="PANTHER" id="PTHR11831">
    <property type="entry name" value="30S 40S RIBOSOMAL PROTEIN"/>
    <property type="match status" value="1"/>
</dbReference>
<dbReference type="CDD" id="cd00165">
    <property type="entry name" value="S4"/>
    <property type="match status" value="1"/>
</dbReference>
<evidence type="ECO:0000256" key="2">
    <source>
        <dbReference type="ARBA" id="ARBA00022730"/>
    </source>
</evidence>
<evidence type="ECO:0000259" key="11">
    <source>
        <dbReference type="SMART" id="SM00363"/>
    </source>
</evidence>
<keyword evidence="5 7" id="KW-0687">Ribonucleoprotein</keyword>
<dbReference type="SUPFAM" id="SSF55174">
    <property type="entry name" value="Alpha-L RNA-binding motif"/>
    <property type="match status" value="1"/>
</dbReference>
<organism evidence="13">
    <name type="scientific">Aphanochaete elegans</name>
    <dbReference type="NCBI Taxonomy" id="764105"/>
    <lineage>
        <taxon>Eukaryota</taxon>
        <taxon>Viridiplantae</taxon>
        <taxon>Chlorophyta</taxon>
        <taxon>core chlorophytes</taxon>
        <taxon>Chlorophyceae</taxon>
        <taxon>OCC clade</taxon>
        <taxon>Chaetophorales</taxon>
        <taxon>Aphanochaetaceae</taxon>
        <taxon>Aphanochaete</taxon>
    </lineage>
</organism>
<evidence type="ECO:0000256" key="10">
    <source>
        <dbReference type="SAM" id="MobiDB-lite"/>
    </source>
</evidence>
<dbReference type="GO" id="GO:0019843">
    <property type="term" value="F:rRNA binding"/>
    <property type="evidence" value="ECO:0007669"/>
    <property type="project" value="UniProtKB-UniRule"/>
</dbReference>
<dbReference type="GeneID" id="54626635"/>
<evidence type="ECO:0000256" key="5">
    <source>
        <dbReference type="ARBA" id="ARBA00023274"/>
    </source>
</evidence>
<comment type="similarity">
    <text evidence="1 7 8">Belongs to the universal ribosomal protein uS4 family.</text>
</comment>
<dbReference type="HAMAP" id="MF_01306_B">
    <property type="entry name" value="Ribosomal_uS4_B"/>
    <property type="match status" value="1"/>
</dbReference>
<evidence type="ECO:0000256" key="4">
    <source>
        <dbReference type="ARBA" id="ARBA00022980"/>
    </source>
</evidence>
<keyword evidence="3 7" id="KW-0694">RNA-binding</keyword>
<feature type="coiled-coil region" evidence="9">
    <location>
        <begin position="1438"/>
        <end position="1465"/>
    </location>
</feature>
<evidence type="ECO:0000256" key="1">
    <source>
        <dbReference type="ARBA" id="ARBA00007465"/>
    </source>
</evidence>
<dbReference type="GO" id="GO:0015935">
    <property type="term" value="C:small ribosomal subunit"/>
    <property type="evidence" value="ECO:0007669"/>
    <property type="project" value="InterPro"/>
</dbReference>
<keyword evidence="2 7" id="KW-0699">rRNA-binding</keyword>
<dbReference type="PROSITE" id="PS00632">
    <property type="entry name" value="RIBOSOMAL_S4"/>
    <property type="match status" value="1"/>
</dbReference>
<evidence type="ECO:0000256" key="3">
    <source>
        <dbReference type="ARBA" id="ARBA00022884"/>
    </source>
</evidence>
<dbReference type="RefSeq" id="YP_009774517.1">
    <property type="nucleotide sequence ID" value="NC_047440.1"/>
</dbReference>
<dbReference type="PANTHER" id="PTHR11831:SF4">
    <property type="entry name" value="SMALL RIBOSOMAL SUBUNIT PROTEIN US4M"/>
    <property type="match status" value="1"/>
</dbReference>
<gene>
    <name evidence="7 13" type="primary">rps4</name>
</gene>
<dbReference type="InterPro" id="IPR002942">
    <property type="entry name" value="S4_RNA-bd"/>
</dbReference>
<evidence type="ECO:0000313" key="13">
    <source>
        <dbReference type="EMBL" id="QJA13708.1"/>
    </source>
</evidence>
<keyword evidence="9" id="KW-0175">Coiled coil</keyword>
<evidence type="ECO:0000256" key="8">
    <source>
        <dbReference type="RuleBase" id="RU003699"/>
    </source>
</evidence>
<comment type="function">
    <text evidence="7">With S5 and S12 plays an important role in translational accuracy.</text>
</comment>
<reference evidence="13" key="1">
    <citation type="submission" date="2019-11" db="EMBL/GenBank/DDBJ databases">
        <title>The Chloroplast Genome of the Green Alga Aphanochaete elegans.</title>
        <authorList>
            <person name="Liu B."/>
        </authorList>
    </citation>
    <scope>NUCLEOTIDE SEQUENCE</scope>
</reference>
<dbReference type="GO" id="GO:0006412">
    <property type="term" value="P:translation"/>
    <property type="evidence" value="ECO:0007669"/>
    <property type="project" value="UniProtKB-UniRule"/>
</dbReference>
<protein>
    <recommendedName>
        <fullName evidence="6 7">Small ribosomal subunit protein uS4c</fullName>
    </recommendedName>
</protein>
<dbReference type="InterPro" id="IPR036986">
    <property type="entry name" value="S4_RNA-bd_sf"/>
</dbReference>
<dbReference type="Gene3D" id="3.10.290.10">
    <property type="entry name" value="RNA-binding S4 domain"/>
    <property type="match status" value="1"/>
</dbReference>
<keyword evidence="13" id="KW-0150">Chloroplast</keyword>
<sequence length="3004" mass="349759">MARYLGPRLRITRRLGHLSGLTRKKPTFKPLNPANPLGPRKIIPPGQHGRNKNFKKKPYESCEYDYLIRLKLKQRLRFHYGLTERQLVRYVQQAKKIKGSTGRVLLSLLEMRLDNIVFRLHMAPTIKAARQLINHGHILVNKRKVTIPSYQCEAKDVITVAPKIRSMELVSRFLTEFEREKARYQRLLNILEYGKRGITMPTKELYSTKKDLLKTYQNRKNLSVKTTKLQSLKIGSILNVQVKQQGRYEAEAIANAYGKMIVIHPLFIGKQSINKKIRVIIYKKSQNNKILYAYPVNPFYLRLENLRQLNSLDVARIFGRYTGSSFNRSAIKFSTQKKLSDKKPLSSLILINGVKTLPKNILKRRQRFNIIGKEKDSILNQEASKKELTNQIATSILVRIIAAKCLNTKLNKTDVSSTALQNNLKDPVSYREKFVYTQTSRTLRQFGTRFYAQILKDQSAFKNVVTEQRGEKFVKNQQSPRSNFAQTPLNEIKMPLSWGQNSLQDDQVKLLNSNVENFILPKSKAKQTLFDSKNQTINYLENTVNSFHDIKNDKNSSLKLGRGLPELSNLLNKQNKKYQSEQGRIYNVPGIFTEYVEFISKLGYLKKQKNLKTEIYNELKVKIFTNLLASANKLFLTKTNRNNFIFVLFYKIIQNLGLNKNEFKNQNFSLLANNIQDLFLDKKYVKNNFILESDENIFSKYSDDIFVFNLKIKSILTKLTETTRISVDSISTSINNSLPKSYIDLVEQKITNNLKIVLLLDKIKNKLHALTNFSKDFFSSDIKALEPNLKGVSLDLLSLKTTKLINQIIVDIISTVRSLTILSKFSKLKSGLSNTYNEIFKTIEKRVQNLKLYKKVINFFMLSLPKSVCLSQYDSTVLKYKILYNNNHINDFDYYQKKAQALNALNSGFINQQKIQLITTLEFLSKFNFLNSSISLNISKLIKFNLFTQNVFQTFLKESVLSQFKINELNKKITLIKLNDENVTFENLLPCKITSSIGSNLLQKQTNYDILLLSNLEQNIKNQGTFITSSVNSSNNNFAESNVVLESRTFSKKVNNLLLQKKVVMKLLKQKNKIFFELNLLKQYNLITFQNFEKLESFLQNKFNLLEKLIIFSHTPGSKTRFPLLKKLIKKQSTQIVQTLSSSVSVWKILFLQKQKSVFDNDFGSIKQIILKNIINFKLQFTKKLINKFMDSKKDESFYLNNIFCLIKDGLNEQRSTTKLGLHYEFISQIYTIYILDSLKNSNIIKDQSVIQILAEIKEKFSTKKLMQTNIILTTLINSLNNNGDLKVIALDNFVQNVIINSPTLKTDLVNKLSETFKSSPLQNSKFKNLFWKQILVELTPQKIKQALQYLNNQNIFSFIPSSAIIKELDKLTNLYNQNKLFNFSLNKQYVKQKLQSIKNLLSILCENLNTVSLEQISLFKTNAWGIKKRLSLELLQQSKLKILLQKLENQKNQLTTKIQKLTSSQHYLLDSLNSIQYEDSQEALNLILGYLENQYRFIISKSLINVSQDSNIFLTGKISETENVLKNIKLYLLRYKFINQTLFANFNLARIYSLRKQRSIFINKHQYQLLKNSWENFVVYKNSNSIKTVLENNNPILIYLNKELAAKLNYKLSYILDKDVLTKTEYSLLSNTVKKLTNTSLLIKLASNWISEIKQLNLNNINNGFLIQKIILNYSVQNTPVYYNLPNDYSSGILSNLDLISEKGDWFKLLTDFKSKLNRHKLQNLNSQGWIDSNKKMAQYEVKFMLNQTFNSISLIEYQFIYGGLSGEFLLNDYSKLKLLKRSSLKYLYKNLKKVIYYSKLNILKERQLITEEQFLLFKQNYENLVQLVQQALGRLLVLNARRKWKFINYRKYQTLSQGILNNLSLKISYLLSKNNIEKQSLKSNFSGNEIQLLSNDFSAPICYLKNIEQFSESDIIQKFAQIQNQKINKNRFVNLLPPEKQSSAIQYLIQETLEQLLENSESNTSSLILRFMEKSKLIGQNSQSINDSLKISSLIELKNLFVLLNGPKMSQIIKLTLQRLNYLQKQIKVKGPWLLKDEQTKKFKQIIFQNFVYELQKITTENQQNFIEGNVDFTSIWKQKFALSVSNFKEIFKSSQLNSNYGSLNINTERKFNSVSPTIGFKNQASLLKQLSKIQSHTHKLYLQKCTVPVITREFRLSLLIKSNILNLSQSQQIQSFANILTSSNALNSELNTSKIECELILQNLINKKFRKTLESELYQCSQFVKYEVNNNLLSQKIYNKIKVKMIKLLSDSFQIQPSKIYTSNSFFNDSNNVILLAKSGLISETMCHQLIQKMKTQLQKQKIETIIFYLSKLQKQVSVSNTKKSRSLYQSLYLISVLAQLSELKQTKQITERQYLSIKQKLKQLRLLSVLTTKLEEFKRNDSVPEKNVMEFRQQIIQKIQQKIKKAKTLAKFQLYLNSISEIQDFTIKNKKMKTTTQKSFDSIIANLQSSGRWGQVTLKQLAKQKLINSKQEVKFSKLLNQQTTVKIQKLRNLIQILSNLQQLIQSQTQNGFKNSNYEQQILNIMPNLLKSLNEPWKLVILKQLHKQELISQSLFYKLQQSHILNNQIVQKQNSESSLIPTNLLSSENLLKSMTLSIETSSIDFKLQKLLQIYHKQIIKLHKNQNNRSMRKIEFEKKFKFILSNVLLLLETGGLKAFKVIYNTNLITELSTLKLRNSAQKRNLNFSFMRDFSGKYEQFKTQYLNSYQKLELKSKIKLFNEYKSLITRIWSGLENNLNSQILNVSSLLNLKNNGLVTTQQYVKLKVLLKNALQRLVKLDQIFITQSLYLINSDLNIDRTGLSQTEIVNLINNSIFNTQYLKLQTKIVQSYLKIEYKQVEKNIIKQKYAQQQLNSFNLSKKSTKLLKARLKRKQSLKQEQFTGYFQQLITLLDSRYKAEGRNRRGPRINSIYRQLNQKLAFDPTLTKKFGIYLQTFIEKRFGPALPIPSHLELKRWKVKNAQLQKNQKYLILPVGIVHDIASRRSVGLPILERLIVEYYSRN</sequence>
<comment type="subunit">
    <text evidence="7">Part of the 30S ribosomal subunit. Contacts protein S5. The interaction surface between S4 and S5 is involved in control of translational fidelity.</text>
</comment>
<dbReference type="EMBL" id="MN701585">
    <property type="protein sequence ID" value="QJA13708.1"/>
    <property type="molecule type" value="Genomic_DNA"/>
</dbReference>
<keyword evidence="4 7" id="KW-0689">Ribosomal protein</keyword>
<dbReference type="GO" id="GO:0042274">
    <property type="term" value="P:ribosomal small subunit biogenesis"/>
    <property type="evidence" value="ECO:0007669"/>
    <property type="project" value="TreeGrafter"/>
</dbReference>
<dbReference type="PROSITE" id="PS50889">
    <property type="entry name" value="S4"/>
    <property type="match status" value="1"/>
</dbReference>
<dbReference type="SMART" id="SM00363">
    <property type="entry name" value="S4"/>
    <property type="match status" value="1"/>
</dbReference>
<keyword evidence="13" id="KW-0934">Plastid</keyword>
<geneLocation type="chloroplast" evidence="13"/>
<evidence type="ECO:0000256" key="7">
    <source>
        <dbReference type="HAMAP-Rule" id="MF_01306"/>
    </source>
</evidence>
<evidence type="ECO:0000256" key="6">
    <source>
        <dbReference type="ARBA" id="ARBA00035158"/>
    </source>
</evidence>
<dbReference type="Pfam" id="PF01479">
    <property type="entry name" value="S4"/>
    <property type="match status" value="1"/>
</dbReference>
<comment type="function">
    <text evidence="7">One of the primary rRNA binding proteins, it binds directly to 16S rRNA where it nucleates assembly of the body of the 30S subunit.</text>
</comment>
<dbReference type="Gene3D" id="1.10.1050.10">
    <property type="entry name" value="Ribosomal Protein S4 Delta 41, Chain A, domain 1"/>
    <property type="match status" value="1"/>
</dbReference>
<evidence type="ECO:0000259" key="12">
    <source>
        <dbReference type="SMART" id="SM01390"/>
    </source>
</evidence>
<feature type="domain" description="RNA-binding S4" evidence="11">
    <location>
        <begin position="111"/>
        <end position="175"/>
    </location>
</feature>
<dbReference type="GO" id="GO:0003735">
    <property type="term" value="F:structural constituent of ribosome"/>
    <property type="evidence" value="ECO:0007669"/>
    <property type="project" value="InterPro"/>
</dbReference>
<dbReference type="SMART" id="SM01390">
    <property type="entry name" value="Ribosomal_S4"/>
    <property type="match status" value="1"/>
</dbReference>
<comment type="subcellular location">
    <subcellularLocation>
        <location evidence="7">Plastid</location>
        <location evidence="7">Chloroplast</location>
    </subcellularLocation>
</comment>
<dbReference type="InterPro" id="IPR005709">
    <property type="entry name" value="Ribosomal_uS4_bac-type"/>
</dbReference>